<dbReference type="SUPFAM" id="SSF48239">
    <property type="entry name" value="Terpenoid cyclases/Protein prenyltransferases"/>
    <property type="match status" value="1"/>
</dbReference>
<dbReference type="GO" id="GO:0005615">
    <property type="term" value="C:extracellular space"/>
    <property type="evidence" value="ECO:0007669"/>
    <property type="project" value="InterPro"/>
</dbReference>
<evidence type="ECO:0000259" key="1">
    <source>
        <dbReference type="SMART" id="SM01360"/>
    </source>
</evidence>
<dbReference type="EMBL" id="JAXCGZ010023059">
    <property type="protein sequence ID" value="KAK7017962.1"/>
    <property type="molecule type" value="Genomic_DNA"/>
</dbReference>
<dbReference type="Proteomes" id="UP001381693">
    <property type="component" value="Unassembled WGS sequence"/>
</dbReference>
<reference evidence="2 3" key="1">
    <citation type="submission" date="2023-11" db="EMBL/GenBank/DDBJ databases">
        <title>Halocaridina rubra genome assembly.</title>
        <authorList>
            <person name="Smith C."/>
        </authorList>
    </citation>
    <scope>NUCLEOTIDE SEQUENCE [LARGE SCALE GENOMIC DNA]</scope>
    <source>
        <strain evidence="2">EP-1</strain>
        <tissue evidence="2">Whole</tissue>
    </source>
</reference>
<dbReference type="InterPro" id="IPR011626">
    <property type="entry name" value="Alpha-macroglobulin_TED"/>
</dbReference>
<gene>
    <name evidence="2" type="ORF">SK128_001868</name>
</gene>
<accession>A0AAN8WC66</accession>
<protein>
    <recommendedName>
        <fullName evidence="1">Alpha-2-macroglobulin domain-containing protein</fullName>
    </recommendedName>
</protein>
<dbReference type="Gene3D" id="2.60.40.10">
    <property type="entry name" value="Immunoglobulins"/>
    <property type="match status" value="1"/>
</dbReference>
<sequence length="435" mass="49042">MLYRLLRHHLIVDDVDEDDVEWCNSEIWIGHDGHEVLQREIAKTVEDWMVEGYAIHKEYGLTFTPPPITFNGDPPFYILAEGPSVCRRGEQVSIRIMAFNLHTSPIQALLVLHDSPDYVFVHVEEGGAVQYFEPRTSSGQHQHLLFIEAEGSKEVMIPVAVVKESGMMEVTVDAVSQFRRDSETLEIEVKPEGVPVRKHTSLLLDLENRALVYEFLDVPIDESPIIPFSILRRYIYGSPSASISISGGVFGPIKEDLMVDYSEVFRGRHLRSTDGLAFNFGATLWTLHYLRLTNNLDMKEAYAAFNHLSVQLAGLLWRSSQGGFSMWAFTSPSVWLTAKVVNLLLAAQLEDWENQLYIDPKIIKKSVGFLLKYQANDGGFREEGEVFLDSKAKKTGKTSSIPLTAIVLVVLHNSLPSLQGSVHTEVHNARYRATK</sequence>
<dbReference type="AlphaFoldDB" id="A0AAN8WC66"/>
<keyword evidence="3" id="KW-1185">Reference proteome</keyword>
<dbReference type="InterPro" id="IPR008930">
    <property type="entry name" value="Terpenoid_cyclase/PrenylTrfase"/>
</dbReference>
<dbReference type="Pfam" id="PF07678">
    <property type="entry name" value="TED_complement"/>
    <property type="match status" value="1"/>
</dbReference>
<proteinExistence type="predicted"/>
<feature type="domain" description="Alpha-2-macroglobulin" evidence="1">
    <location>
        <begin position="25"/>
        <end position="112"/>
    </location>
</feature>
<dbReference type="SMART" id="SM01360">
    <property type="entry name" value="A2M"/>
    <property type="match status" value="1"/>
</dbReference>
<dbReference type="InterPro" id="IPR001599">
    <property type="entry name" value="Macroglobln_a2"/>
</dbReference>
<organism evidence="2 3">
    <name type="scientific">Halocaridina rubra</name>
    <name type="common">Hawaiian red shrimp</name>
    <dbReference type="NCBI Taxonomy" id="373956"/>
    <lineage>
        <taxon>Eukaryota</taxon>
        <taxon>Metazoa</taxon>
        <taxon>Ecdysozoa</taxon>
        <taxon>Arthropoda</taxon>
        <taxon>Crustacea</taxon>
        <taxon>Multicrustacea</taxon>
        <taxon>Malacostraca</taxon>
        <taxon>Eumalacostraca</taxon>
        <taxon>Eucarida</taxon>
        <taxon>Decapoda</taxon>
        <taxon>Pleocyemata</taxon>
        <taxon>Caridea</taxon>
        <taxon>Atyoidea</taxon>
        <taxon>Atyidae</taxon>
        <taxon>Halocaridina</taxon>
    </lineage>
</organism>
<dbReference type="InterPro" id="IPR050473">
    <property type="entry name" value="A2M/Complement_sys"/>
</dbReference>
<dbReference type="PANTHER" id="PTHR11412">
    <property type="entry name" value="MACROGLOBULIN / COMPLEMENT"/>
    <property type="match status" value="1"/>
</dbReference>
<dbReference type="GO" id="GO:0004866">
    <property type="term" value="F:endopeptidase inhibitor activity"/>
    <property type="evidence" value="ECO:0007669"/>
    <property type="project" value="InterPro"/>
</dbReference>
<dbReference type="Gene3D" id="1.50.10.20">
    <property type="match status" value="1"/>
</dbReference>
<evidence type="ECO:0000313" key="3">
    <source>
        <dbReference type="Proteomes" id="UP001381693"/>
    </source>
</evidence>
<dbReference type="InterPro" id="IPR013783">
    <property type="entry name" value="Ig-like_fold"/>
</dbReference>
<dbReference type="Pfam" id="PF00207">
    <property type="entry name" value="A2M"/>
    <property type="match status" value="1"/>
</dbReference>
<comment type="caution">
    <text evidence="2">The sequence shown here is derived from an EMBL/GenBank/DDBJ whole genome shotgun (WGS) entry which is preliminary data.</text>
</comment>
<dbReference type="PANTHER" id="PTHR11412:SF146">
    <property type="entry name" value="CD109 ANTIGEN"/>
    <property type="match status" value="1"/>
</dbReference>
<evidence type="ECO:0000313" key="2">
    <source>
        <dbReference type="EMBL" id="KAK7017962.1"/>
    </source>
</evidence>
<name>A0AAN8WC66_HALRR</name>